<dbReference type="PROSITE" id="PS50977">
    <property type="entry name" value="HTH_TETR_2"/>
    <property type="match status" value="1"/>
</dbReference>
<dbReference type="InterPro" id="IPR009057">
    <property type="entry name" value="Homeodomain-like_sf"/>
</dbReference>
<dbReference type="SUPFAM" id="SSF48498">
    <property type="entry name" value="Tetracyclin repressor-like, C-terminal domain"/>
    <property type="match status" value="1"/>
</dbReference>
<dbReference type="InterPro" id="IPR011075">
    <property type="entry name" value="TetR_C"/>
</dbReference>
<evidence type="ECO:0000259" key="5">
    <source>
        <dbReference type="PROSITE" id="PS50977"/>
    </source>
</evidence>
<keyword evidence="3" id="KW-0804">Transcription</keyword>
<proteinExistence type="predicted"/>
<dbReference type="InterPro" id="IPR023772">
    <property type="entry name" value="DNA-bd_HTH_TetR-type_CS"/>
</dbReference>
<dbReference type="Pfam" id="PF00440">
    <property type="entry name" value="TetR_N"/>
    <property type="match status" value="1"/>
</dbReference>
<dbReference type="PROSITE" id="PS01081">
    <property type="entry name" value="HTH_TETR_1"/>
    <property type="match status" value="1"/>
</dbReference>
<name>A0A1E7KH58_9ACTN</name>
<evidence type="ECO:0000313" key="6">
    <source>
        <dbReference type="EMBL" id="OEV03292.1"/>
    </source>
</evidence>
<dbReference type="PANTHER" id="PTHR30055">
    <property type="entry name" value="HTH-TYPE TRANSCRIPTIONAL REGULATOR RUTR"/>
    <property type="match status" value="1"/>
</dbReference>
<dbReference type="AlphaFoldDB" id="A0A1E7KH58"/>
<dbReference type="RefSeq" id="WP_070196658.1">
    <property type="nucleotide sequence ID" value="NZ_LJGU01000121.1"/>
</dbReference>
<keyword evidence="7" id="KW-1185">Reference proteome</keyword>
<feature type="domain" description="HTH tetR-type" evidence="5">
    <location>
        <begin position="9"/>
        <end position="69"/>
    </location>
</feature>
<dbReference type="PRINTS" id="PR00455">
    <property type="entry name" value="HTHTETR"/>
</dbReference>
<evidence type="ECO:0000256" key="2">
    <source>
        <dbReference type="ARBA" id="ARBA00023125"/>
    </source>
</evidence>
<comment type="caution">
    <text evidence="6">The sequence shown here is derived from an EMBL/GenBank/DDBJ whole genome shotgun (WGS) entry which is preliminary data.</text>
</comment>
<sequence>MSTSLRGGQAREDQLLSATLEVLREVGYNRLTVDAVVSRAHASKATVYRRWPSKSDLIVAAFMNATRDLPAERDTGALRGDLLGALEDLLDEMDRFGDVMMDLLGELGRNPELASTIRDGYIATRRQNLIGAFARAKDRGEIPADVDVQPLWDLAPAVIFFRRYNMGEEVDAEDVRVLVDDVVLPLAFRFSAG</sequence>
<protein>
    <recommendedName>
        <fullName evidence="5">HTH tetR-type domain-containing protein</fullName>
    </recommendedName>
</protein>
<dbReference type="PANTHER" id="PTHR30055:SF149">
    <property type="entry name" value="TETR-FAMILY TRANSCRIPTIONAL REGULATOR"/>
    <property type="match status" value="1"/>
</dbReference>
<evidence type="ECO:0000256" key="1">
    <source>
        <dbReference type="ARBA" id="ARBA00023015"/>
    </source>
</evidence>
<dbReference type="InterPro" id="IPR036271">
    <property type="entry name" value="Tet_transcr_reg_TetR-rel_C_sf"/>
</dbReference>
<dbReference type="SUPFAM" id="SSF46689">
    <property type="entry name" value="Homeodomain-like"/>
    <property type="match status" value="1"/>
</dbReference>
<dbReference type="EMBL" id="LJGU01000121">
    <property type="protein sequence ID" value="OEV03292.1"/>
    <property type="molecule type" value="Genomic_DNA"/>
</dbReference>
<dbReference type="Gene3D" id="1.10.357.10">
    <property type="entry name" value="Tetracycline Repressor, domain 2"/>
    <property type="match status" value="1"/>
</dbReference>
<dbReference type="GO" id="GO:0003700">
    <property type="term" value="F:DNA-binding transcription factor activity"/>
    <property type="evidence" value="ECO:0007669"/>
    <property type="project" value="TreeGrafter"/>
</dbReference>
<accession>A0A1E7KH58</accession>
<dbReference type="InterPro" id="IPR001647">
    <property type="entry name" value="HTH_TetR"/>
</dbReference>
<dbReference type="InterPro" id="IPR050109">
    <property type="entry name" value="HTH-type_TetR-like_transc_reg"/>
</dbReference>
<reference evidence="6 7" key="1">
    <citation type="journal article" date="2016" name="Front. Microbiol.">
        <title>Comparative Genomics Analysis of Streptomyces Species Reveals Their Adaptation to the Marine Environment and Their Diversity at the Genomic Level.</title>
        <authorList>
            <person name="Tian X."/>
            <person name="Zhang Z."/>
            <person name="Yang T."/>
            <person name="Chen M."/>
            <person name="Li J."/>
            <person name="Chen F."/>
            <person name="Yang J."/>
            <person name="Li W."/>
            <person name="Zhang B."/>
            <person name="Zhang Z."/>
            <person name="Wu J."/>
            <person name="Zhang C."/>
            <person name="Long L."/>
            <person name="Xiao J."/>
        </authorList>
    </citation>
    <scope>NUCLEOTIDE SEQUENCE [LARGE SCALE GENOMIC DNA]</scope>
    <source>
        <strain evidence="6 7">SCSIO 02100</strain>
    </source>
</reference>
<dbReference type="OrthoDB" id="9796019at2"/>
<dbReference type="PATRIC" id="fig|1075402.3.peg.2625"/>
<evidence type="ECO:0000256" key="3">
    <source>
        <dbReference type="ARBA" id="ARBA00023163"/>
    </source>
</evidence>
<evidence type="ECO:0000313" key="7">
    <source>
        <dbReference type="Proteomes" id="UP000176101"/>
    </source>
</evidence>
<dbReference type="Proteomes" id="UP000176101">
    <property type="component" value="Unassembled WGS sequence"/>
</dbReference>
<gene>
    <name evidence="6" type="ORF">AN216_12105</name>
</gene>
<keyword evidence="2 4" id="KW-0238">DNA-binding</keyword>
<evidence type="ECO:0000256" key="4">
    <source>
        <dbReference type="PROSITE-ProRule" id="PRU00335"/>
    </source>
</evidence>
<dbReference type="STRING" id="1075402.AN216_12105"/>
<dbReference type="GO" id="GO:0000976">
    <property type="term" value="F:transcription cis-regulatory region binding"/>
    <property type="evidence" value="ECO:0007669"/>
    <property type="project" value="TreeGrafter"/>
</dbReference>
<feature type="DNA-binding region" description="H-T-H motif" evidence="4">
    <location>
        <begin position="32"/>
        <end position="51"/>
    </location>
</feature>
<organism evidence="6 7">
    <name type="scientific">Streptomyces oceani</name>
    <dbReference type="NCBI Taxonomy" id="1075402"/>
    <lineage>
        <taxon>Bacteria</taxon>
        <taxon>Bacillati</taxon>
        <taxon>Actinomycetota</taxon>
        <taxon>Actinomycetes</taxon>
        <taxon>Kitasatosporales</taxon>
        <taxon>Streptomycetaceae</taxon>
        <taxon>Streptomyces</taxon>
    </lineage>
</organism>
<dbReference type="Pfam" id="PF16859">
    <property type="entry name" value="TetR_C_11"/>
    <property type="match status" value="1"/>
</dbReference>
<dbReference type="Gene3D" id="1.10.10.60">
    <property type="entry name" value="Homeodomain-like"/>
    <property type="match status" value="1"/>
</dbReference>
<keyword evidence="1" id="KW-0805">Transcription regulation</keyword>